<accession>A0A1M5W3H8</accession>
<evidence type="ECO:0000256" key="2">
    <source>
        <dbReference type="SAM" id="SignalP"/>
    </source>
</evidence>
<evidence type="ECO:0000313" key="3">
    <source>
        <dbReference type="EMBL" id="SHH82021.1"/>
    </source>
</evidence>
<dbReference type="EMBL" id="LT670817">
    <property type="protein sequence ID" value="SHH82021.1"/>
    <property type="molecule type" value="Genomic_DNA"/>
</dbReference>
<dbReference type="AlphaFoldDB" id="A0A1M5W3H8"/>
<organism evidence="3 4">
    <name type="scientific">Bradyrhizobium erythrophlei</name>
    <dbReference type="NCBI Taxonomy" id="1437360"/>
    <lineage>
        <taxon>Bacteria</taxon>
        <taxon>Pseudomonadati</taxon>
        <taxon>Pseudomonadota</taxon>
        <taxon>Alphaproteobacteria</taxon>
        <taxon>Hyphomicrobiales</taxon>
        <taxon>Nitrobacteraceae</taxon>
        <taxon>Bradyrhizobium</taxon>
    </lineage>
</organism>
<sequence>MAHSTRNLFCCVAIATSLCATQPASALDPRYPDWPCQQLKVPEISIASVWTGPPIDAIDKEKAADPKETELVARLAARRTPIEEARKLIADFVVGTNEEKKVKATTLFAGLYSTLNAQRDQVMSGIERFSRKQKAAAEDIRDKTEKMRELQDKPNADPAQSDELASQLLWQTRIFEDRRKSTSYVCDVPVIIEKRLFDLGSAIQNSLNAGSSAK</sequence>
<dbReference type="RefSeq" id="WP_245332320.1">
    <property type="nucleotide sequence ID" value="NZ_LT670817.1"/>
</dbReference>
<gene>
    <name evidence="3" type="ORF">SAMN05443248_6327</name>
</gene>
<name>A0A1M5W3H8_9BRAD</name>
<feature type="region of interest" description="Disordered" evidence="1">
    <location>
        <begin position="135"/>
        <end position="162"/>
    </location>
</feature>
<proteinExistence type="predicted"/>
<evidence type="ECO:0000313" key="4">
    <source>
        <dbReference type="Proteomes" id="UP000189796"/>
    </source>
</evidence>
<evidence type="ECO:0000256" key="1">
    <source>
        <dbReference type="SAM" id="MobiDB-lite"/>
    </source>
</evidence>
<feature type="signal peptide" evidence="2">
    <location>
        <begin position="1"/>
        <end position="26"/>
    </location>
</feature>
<feature type="compositionally biased region" description="Basic and acidic residues" evidence="1">
    <location>
        <begin position="135"/>
        <end position="155"/>
    </location>
</feature>
<evidence type="ECO:0008006" key="5">
    <source>
        <dbReference type="Google" id="ProtNLM"/>
    </source>
</evidence>
<dbReference type="Proteomes" id="UP000189796">
    <property type="component" value="Chromosome I"/>
</dbReference>
<protein>
    <recommendedName>
        <fullName evidence="5">Secreted protein</fullName>
    </recommendedName>
</protein>
<feature type="chain" id="PRO_5012974416" description="Secreted protein" evidence="2">
    <location>
        <begin position="27"/>
        <end position="214"/>
    </location>
</feature>
<reference evidence="3 4" key="1">
    <citation type="submission" date="2016-11" db="EMBL/GenBank/DDBJ databases">
        <authorList>
            <person name="Jaros S."/>
            <person name="Januszkiewicz K."/>
            <person name="Wedrychowicz H."/>
        </authorList>
    </citation>
    <scope>NUCLEOTIDE SEQUENCE [LARGE SCALE GENOMIC DNA]</scope>
    <source>
        <strain evidence="3 4">GAS138</strain>
    </source>
</reference>
<keyword evidence="2" id="KW-0732">Signal</keyword>